<reference evidence="5" key="2">
    <citation type="submission" date="2020-09" db="EMBL/GenBank/DDBJ databases">
        <authorList>
            <person name="Sun Q."/>
            <person name="Ohkuma M."/>
        </authorList>
    </citation>
    <scope>NUCLEOTIDE SEQUENCE</scope>
    <source>
        <strain evidence="5">JCM 4637</strain>
    </source>
</reference>
<feature type="compositionally biased region" description="Low complexity" evidence="2">
    <location>
        <begin position="26"/>
        <end position="47"/>
    </location>
</feature>
<dbReference type="AlphaFoldDB" id="A0A919CFW8"/>
<evidence type="ECO:0000313" key="5">
    <source>
        <dbReference type="EMBL" id="GHD16842.1"/>
    </source>
</evidence>
<sequence>MTDTAGTPPEPDRPAKAPEPGPGAGPRPADGTTQAPAPDAADAPVPDSTQAPAPDAGQTPAPDATQAPAPDAAEAPAPDAEQAPAPDAAEAQTPAAAGPGAGSGPDAVAAREDAVLAEAPAGVAVAAEAEGGTPGAPARKKRHWVRWLAGGAAVVVLVAAGTGWYFYKKLDGNITTDTGAAAELRAWDKERPTQAPVALDAQNILLIGSDTRAGGNEKYGRDEGTQRSDTTILLHLAADRKSATGVSLPRDLMVDIPSCTKADGTRTRKMFAQFNWAFEMGGTACTIRTVEKLTGIRIDHHMVVDFEGFKHMVDAVDGVDVCLKEPIDDKDAHLKLDAGPQTLNGEQALGYVRARKSIGGGSDTERMDRQQQFLGSLVNKMQSNGVLLNPTKLYPVLDAATKALTTDPGLDSLRDLYDLASSMRDVPSERVQFLTVPRQPYRYDRNRDELIESKAEKLFKQLREDAPVSVAPAKSLEKQGGSDDDPVTTPTSGGPVEPGSDNDGDGKPDDPGTPSPTPTPTFAGTNAARGMCE</sequence>
<accession>A0A919CFW8</accession>
<dbReference type="InterPro" id="IPR004474">
    <property type="entry name" value="LytR_CpsA_psr"/>
</dbReference>
<gene>
    <name evidence="5" type="ORF">GCM10010334_78240</name>
</gene>
<name>A0A919CFW8_9ACTN</name>
<dbReference type="PANTHER" id="PTHR33392:SF6">
    <property type="entry name" value="POLYISOPRENYL-TEICHOIC ACID--PEPTIDOGLYCAN TEICHOIC ACID TRANSFERASE TAGU"/>
    <property type="match status" value="1"/>
</dbReference>
<dbReference type="PANTHER" id="PTHR33392">
    <property type="entry name" value="POLYISOPRENYL-TEICHOIC ACID--PEPTIDOGLYCAN TEICHOIC ACID TRANSFERASE TAGU"/>
    <property type="match status" value="1"/>
</dbReference>
<feature type="region of interest" description="Disordered" evidence="2">
    <location>
        <begin position="1"/>
        <end position="107"/>
    </location>
</feature>
<feature type="region of interest" description="Disordered" evidence="2">
    <location>
        <begin position="463"/>
        <end position="533"/>
    </location>
</feature>
<comment type="similarity">
    <text evidence="1">Belongs to the LytR/CpsA/Psr (LCP) family.</text>
</comment>
<evidence type="ECO:0000256" key="1">
    <source>
        <dbReference type="ARBA" id="ARBA00006068"/>
    </source>
</evidence>
<evidence type="ECO:0000313" key="6">
    <source>
        <dbReference type="Proteomes" id="UP000638353"/>
    </source>
</evidence>
<keyword evidence="3" id="KW-0472">Membrane</keyword>
<organism evidence="5 6">
    <name type="scientific">Streptomyces finlayi</name>
    <dbReference type="NCBI Taxonomy" id="67296"/>
    <lineage>
        <taxon>Bacteria</taxon>
        <taxon>Bacillati</taxon>
        <taxon>Actinomycetota</taxon>
        <taxon>Actinomycetes</taxon>
        <taxon>Kitasatosporales</taxon>
        <taxon>Streptomycetaceae</taxon>
        <taxon>Streptomyces</taxon>
    </lineage>
</organism>
<dbReference type="Pfam" id="PF03816">
    <property type="entry name" value="LytR_cpsA_psr"/>
    <property type="match status" value="1"/>
</dbReference>
<keyword evidence="3" id="KW-0812">Transmembrane</keyword>
<feature type="transmembrane region" description="Helical" evidence="3">
    <location>
        <begin position="147"/>
        <end position="167"/>
    </location>
</feature>
<evidence type="ECO:0000259" key="4">
    <source>
        <dbReference type="Pfam" id="PF03816"/>
    </source>
</evidence>
<protein>
    <submittedName>
        <fullName evidence="5">Transcriptional regulator</fullName>
    </submittedName>
</protein>
<feature type="compositionally biased region" description="Low complexity" evidence="2">
    <location>
        <begin position="56"/>
        <end position="107"/>
    </location>
</feature>
<dbReference type="Proteomes" id="UP000638353">
    <property type="component" value="Unassembled WGS sequence"/>
</dbReference>
<dbReference type="NCBIfam" id="TIGR00350">
    <property type="entry name" value="lytR_cpsA_psr"/>
    <property type="match status" value="1"/>
</dbReference>
<feature type="domain" description="Cell envelope-related transcriptional attenuator" evidence="4">
    <location>
        <begin position="227"/>
        <end position="382"/>
    </location>
</feature>
<keyword evidence="3" id="KW-1133">Transmembrane helix</keyword>
<evidence type="ECO:0000256" key="2">
    <source>
        <dbReference type="SAM" id="MobiDB-lite"/>
    </source>
</evidence>
<dbReference type="Gene3D" id="3.40.630.190">
    <property type="entry name" value="LCP protein"/>
    <property type="match status" value="1"/>
</dbReference>
<proteinExistence type="inferred from homology"/>
<reference evidence="5" key="1">
    <citation type="journal article" date="2014" name="Int. J. Syst. Evol. Microbiol.">
        <title>Complete genome sequence of Corynebacterium casei LMG S-19264T (=DSM 44701T), isolated from a smear-ripened cheese.</title>
        <authorList>
            <consortium name="US DOE Joint Genome Institute (JGI-PGF)"/>
            <person name="Walter F."/>
            <person name="Albersmeier A."/>
            <person name="Kalinowski J."/>
            <person name="Ruckert C."/>
        </authorList>
    </citation>
    <scope>NUCLEOTIDE SEQUENCE</scope>
    <source>
        <strain evidence="5">JCM 4637</strain>
    </source>
</reference>
<dbReference type="InterPro" id="IPR050922">
    <property type="entry name" value="LytR/CpsA/Psr_CW_biosynth"/>
</dbReference>
<dbReference type="EMBL" id="BMVC01000025">
    <property type="protein sequence ID" value="GHD16842.1"/>
    <property type="molecule type" value="Genomic_DNA"/>
</dbReference>
<evidence type="ECO:0000256" key="3">
    <source>
        <dbReference type="SAM" id="Phobius"/>
    </source>
</evidence>
<comment type="caution">
    <text evidence="5">The sequence shown here is derived from an EMBL/GenBank/DDBJ whole genome shotgun (WGS) entry which is preliminary data.</text>
</comment>